<comment type="caution">
    <text evidence="3">The sequence shown here is derived from an EMBL/GenBank/DDBJ whole genome shotgun (WGS) entry which is preliminary data.</text>
</comment>
<sequence>MPYGERQGGVRDPFGNLWWISQRLASGPYAHDPTAESRVAATSRVLSAPPSTVWDAFRDPGKLARWWGPEGFTNEFESFDFRVGGDWKFVMRGPQGAAYPNHQRFVALDEARRFVTCHVNAPHYVLTVMLVPEGDGTRLDWRQEFESDDLFRRLAEFVRPANEQNLDRLEAVLSSGR</sequence>
<evidence type="ECO:0000259" key="2">
    <source>
        <dbReference type="Pfam" id="PF08327"/>
    </source>
</evidence>
<dbReference type="Gene3D" id="3.30.720.110">
    <property type="match status" value="1"/>
</dbReference>
<comment type="similarity">
    <text evidence="1">Belongs to the AHA1 family.</text>
</comment>
<protein>
    <submittedName>
        <fullName evidence="3">SRPBCC domain-containing protein</fullName>
    </submittedName>
</protein>
<dbReference type="EMBL" id="JACRIW010000020">
    <property type="protein sequence ID" value="MBI5168342.1"/>
    <property type="molecule type" value="Genomic_DNA"/>
</dbReference>
<organism evidence="3 4">
    <name type="scientific">Eiseniibacteriota bacterium</name>
    <dbReference type="NCBI Taxonomy" id="2212470"/>
    <lineage>
        <taxon>Bacteria</taxon>
        <taxon>Candidatus Eiseniibacteriota</taxon>
    </lineage>
</organism>
<dbReference type="Pfam" id="PF08327">
    <property type="entry name" value="AHSA1"/>
    <property type="match status" value="1"/>
</dbReference>
<name>A0A933W7E2_UNCEI</name>
<dbReference type="Proteomes" id="UP000696931">
    <property type="component" value="Unassembled WGS sequence"/>
</dbReference>
<evidence type="ECO:0000313" key="3">
    <source>
        <dbReference type="EMBL" id="MBI5168342.1"/>
    </source>
</evidence>
<feature type="domain" description="Activator of Hsp90 ATPase homologue 1/2-like C-terminal" evidence="2">
    <location>
        <begin position="48"/>
        <end position="173"/>
    </location>
</feature>
<gene>
    <name evidence="3" type="ORF">HZA61_02520</name>
</gene>
<evidence type="ECO:0000313" key="4">
    <source>
        <dbReference type="Proteomes" id="UP000696931"/>
    </source>
</evidence>
<dbReference type="InterPro" id="IPR029068">
    <property type="entry name" value="Glyas_Bleomycin-R_OHBP_Dase"/>
</dbReference>
<evidence type="ECO:0000256" key="1">
    <source>
        <dbReference type="ARBA" id="ARBA00006817"/>
    </source>
</evidence>
<proteinExistence type="inferred from homology"/>
<dbReference type="InterPro" id="IPR023393">
    <property type="entry name" value="START-like_dom_sf"/>
</dbReference>
<dbReference type="InterPro" id="IPR013538">
    <property type="entry name" value="ASHA1/2-like_C"/>
</dbReference>
<dbReference type="Gene3D" id="3.30.530.20">
    <property type="match status" value="1"/>
</dbReference>
<reference evidence="3" key="1">
    <citation type="submission" date="2020-07" db="EMBL/GenBank/DDBJ databases">
        <title>Huge and variable diversity of episymbiotic CPR bacteria and DPANN archaea in groundwater ecosystems.</title>
        <authorList>
            <person name="He C.Y."/>
            <person name="Keren R."/>
            <person name="Whittaker M."/>
            <person name="Farag I.F."/>
            <person name="Doudna J."/>
            <person name="Cate J.H.D."/>
            <person name="Banfield J.F."/>
        </authorList>
    </citation>
    <scope>NUCLEOTIDE SEQUENCE</scope>
    <source>
        <strain evidence="3">NC_groundwater_1813_Pr3_B-0.1um_71_17</strain>
    </source>
</reference>
<dbReference type="SUPFAM" id="SSF55961">
    <property type="entry name" value="Bet v1-like"/>
    <property type="match status" value="1"/>
</dbReference>
<dbReference type="SUPFAM" id="SSF54593">
    <property type="entry name" value="Glyoxalase/Bleomycin resistance protein/Dihydroxybiphenyl dioxygenase"/>
    <property type="match status" value="1"/>
</dbReference>
<dbReference type="AlphaFoldDB" id="A0A933W7E2"/>
<accession>A0A933W7E2</accession>